<dbReference type="InterPro" id="IPR031311">
    <property type="entry name" value="CHIT_BIND_RR_consensus"/>
</dbReference>
<gene>
    <name evidence="6" type="primary">LOC106459628</name>
</gene>
<dbReference type="PANTHER" id="PTHR10380">
    <property type="entry name" value="CUTICLE PROTEIN"/>
    <property type="match status" value="1"/>
</dbReference>
<keyword evidence="1 2" id="KW-0193">Cuticle</keyword>
<dbReference type="Proteomes" id="UP000694941">
    <property type="component" value="Unplaced"/>
</dbReference>
<dbReference type="InterPro" id="IPR000618">
    <property type="entry name" value="Insect_cuticle"/>
</dbReference>
<evidence type="ECO:0000256" key="2">
    <source>
        <dbReference type="PROSITE-ProRule" id="PRU00497"/>
    </source>
</evidence>
<dbReference type="PROSITE" id="PS51155">
    <property type="entry name" value="CHIT_BIND_RR_2"/>
    <property type="match status" value="1"/>
</dbReference>
<dbReference type="Pfam" id="PF00379">
    <property type="entry name" value="Chitin_bind_4"/>
    <property type="match status" value="1"/>
</dbReference>
<feature type="region of interest" description="Disordered" evidence="3">
    <location>
        <begin position="28"/>
        <end position="52"/>
    </location>
</feature>
<feature type="compositionally biased region" description="Polar residues" evidence="3">
    <location>
        <begin position="154"/>
        <end position="167"/>
    </location>
</feature>
<evidence type="ECO:0000313" key="5">
    <source>
        <dbReference type="Proteomes" id="UP000694941"/>
    </source>
</evidence>
<sequence length="184" mass="20226">MDSLFIFVGFLLYIPALIDGAGRQQSFGQNQLPFGQQSNYQQPGSFGSQDSFGSPQPFDFNYNVKDEFGNSHYHQEQGDQSGNVLGSYGYTNANGLFRYVEYSADSSGFTAKVHSNEPGVYPDNPADVTLNVEQPPAGLQDQYTRRTSGGGYQKPQQLPDSTYSGQDYVQRPVGYQKSGVKRAG</sequence>
<evidence type="ECO:0000256" key="4">
    <source>
        <dbReference type="SAM" id="SignalP"/>
    </source>
</evidence>
<feature type="region of interest" description="Disordered" evidence="3">
    <location>
        <begin position="140"/>
        <end position="184"/>
    </location>
</feature>
<evidence type="ECO:0000313" key="6">
    <source>
        <dbReference type="RefSeq" id="XP_013774714.1"/>
    </source>
</evidence>
<dbReference type="GeneID" id="106459628"/>
<dbReference type="RefSeq" id="XP_013774714.1">
    <property type="nucleotide sequence ID" value="XM_013919260.2"/>
</dbReference>
<keyword evidence="4" id="KW-0732">Signal</keyword>
<feature type="chain" id="PRO_5045395074" evidence="4">
    <location>
        <begin position="21"/>
        <end position="184"/>
    </location>
</feature>
<organism evidence="5 6">
    <name type="scientific">Limulus polyphemus</name>
    <name type="common">Atlantic horseshoe crab</name>
    <dbReference type="NCBI Taxonomy" id="6850"/>
    <lineage>
        <taxon>Eukaryota</taxon>
        <taxon>Metazoa</taxon>
        <taxon>Ecdysozoa</taxon>
        <taxon>Arthropoda</taxon>
        <taxon>Chelicerata</taxon>
        <taxon>Merostomata</taxon>
        <taxon>Xiphosura</taxon>
        <taxon>Limulidae</taxon>
        <taxon>Limulus</taxon>
    </lineage>
</organism>
<protein>
    <submittedName>
        <fullName evidence="6">Uncharacterized protein LOC106459628</fullName>
    </submittedName>
</protein>
<reference evidence="6" key="1">
    <citation type="submission" date="2025-08" db="UniProtKB">
        <authorList>
            <consortium name="RefSeq"/>
        </authorList>
    </citation>
    <scope>IDENTIFICATION</scope>
    <source>
        <tissue evidence="6">Muscle</tissue>
    </source>
</reference>
<accession>A0ABM1B4K9</accession>
<proteinExistence type="predicted"/>
<dbReference type="PROSITE" id="PS00233">
    <property type="entry name" value="CHIT_BIND_RR_1"/>
    <property type="match status" value="1"/>
</dbReference>
<dbReference type="InterPro" id="IPR050468">
    <property type="entry name" value="Cuticle_Struct_Prot"/>
</dbReference>
<feature type="signal peptide" evidence="4">
    <location>
        <begin position="1"/>
        <end position="20"/>
    </location>
</feature>
<evidence type="ECO:0000256" key="1">
    <source>
        <dbReference type="ARBA" id="ARBA00022460"/>
    </source>
</evidence>
<evidence type="ECO:0000256" key="3">
    <source>
        <dbReference type="SAM" id="MobiDB-lite"/>
    </source>
</evidence>
<keyword evidence="5" id="KW-1185">Reference proteome</keyword>
<dbReference type="PANTHER" id="PTHR10380:SF235">
    <property type="entry name" value="CUTICULAR PROTEIN 73D, ISOFORM B"/>
    <property type="match status" value="1"/>
</dbReference>
<name>A0ABM1B4K9_LIMPO</name>